<feature type="compositionally biased region" description="Low complexity" evidence="2">
    <location>
        <begin position="22"/>
        <end position="41"/>
    </location>
</feature>
<feature type="region of interest" description="Disordered" evidence="2">
    <location>
        <begin position="136"/>
        <end position="223"/>
    </location>
</feature>
<protein>
    <recommendedName>
        <fullName evidence="3">DUF7603 domain-containing protein</fullName>
    </recommendedName>
</protein>
<dbReference type="GO" id="GO:0006302">
    <property type="term" value="P:double-strand break repair"/>
    <property type="evidence" value="ECO:0007669"/>
    <property type="project" value="TreeGrafter"/>
</dbReference>
<feature type="region of interest" description="Disordered" evidence="2">
    <location>
        <begin position="259"/>
        <end position="324"/>
    </location>
</feature>
<accession>A0A9P7Z4J3</accession>
<dbReference type="Pfam" id="PF24554">
    <property type="entry name" value="DUF7603"/>
    <property type="match status" value="1"/>
</dbReference>
<keyword evidence="5" id="KW-1185">Reference proteome</keyword>
<feature type="compositionally biased region" description="Polar residues" evidence="2">
    <location>
        <begin position="1010"/>
        <end position="1023"/>
    </location>
</feature>
<feature type="compositionally biased region" description="Basic and acidic residues" evidence="2">
    <location>
        <begin position="159"/>
        <end position="174"/>
    </location>
</feature>
<dbReference type="GO" id="GO:0000794">
    <property type="term" value="C:condensed nuclear chromosome"/>
    <property type="evidence" value="ECO:0007669"/>
    <property type="project" value="TreeGrafter"/>
</dbReference>
<dbReference type="Proteomes" id="UP000887226">
    <property type="component" value="Unassembled WGS sequence"/>
</dbReference>
<evidence type="ECO:0000313" key="5">
    <source>
        <dbReference type="Proteomes" id="UP000887226"/>
    </source>
</evidence>
<feature type="compositionally biased region" description="Low complexity" evidence="2">
    <location>
        <begin position="67"/>
        <end position="81"/>
    </location>
</feature>
<feature type="region of interest" description="Disordered" evidence="2">
    <location>
        <begin position="994"/>
        <end position="1026"/>
    </location>
</feature>
<dbReference type="GO" id="GO:0070192">
    <property type="term" value="P:chromosome organization involved in meiotic cell cycle"/>
    <property type="evidence" value="ECO:0007669"/>
    <property type="project" value="TreeGrafter"/>
</dbReference>
<dbReference type="GO" id="GO:0030870">
    <property type="term" value="C:Mre11 complex"/>
    <property type="evidence" value="ECO:0007669"/>
    <property type="project" value="TreeGrafter"/>
</dbReference>
<feature type="region of interest" description="Disordered" evidence="2">
    <location>
        <begin position="1"/>
        <end position="123"/>
    </location>
</feature>
<dbReference type="InterPro" id="IPR056023">
    <property type="entry name" value="DUF7603"/>
</dbReference>
<gene>
    <name evidence="4" type="ORF">BJ878DRAFT_420094</name>
</gene>
<feature type="coiled-coil region" evidence="1">
    <location>
        <begin position="370"/>
        <end position="404"/>
    </location>
</feature>
<feature type="region of interest" description="Disordered" evidence="2">
    <location>
        <begin position="409"/>
        <end position="437"/>
    </location>
</feature>
<dbReference type="GO" id="GO:0000722">
    <property type="term" value="P:telomere maintenance via recombination"/>
    <property type="evidence" value="ECO:0007669"/>
    <property type="project" value="TreeGrafter"/>
</dbReference>
<dbReference type="EMBL" id="MU253869">
    <property type="protein sequence ID" value="KAG9245027.1"/>
    <property type="molecule type" value="Genomic_DNA"/>
</dbReference>
<evidence type="ECO:0000259" key="3">
    <source>
        <dbReference type="Pfam" id="PF24554"/>
    </source>
</evidence>
<sequence>MAYQALRDQEKPYHHPSTFQHPETSSASESSDTQSSSQPTTHRLQGSPQDRPVKSNRPAIPPLSIHPRIISTVSSSSSPSSVRRKPLPLTASPLATRYSSGERLGHSTIPNLEAPEPERSFLRPYSVDSPTLYEFPRQSTAPFAPDRSILQRSPPQTSNKDRSALAKDNHKLPDRVSSLPVNSPHAPSSSQTITSEVLKHARLESESSSVTPASASTGTWFSDSATTVPESATMSVFSAKPTPPHQINVVNSLSRKLSHGSTDTATTVQKSPLKSPGGSKLGSFFGWGGGHTTQGNTSPVSSRTSISEKARSPIPSPQTPETRANAPKLIASRIKPTAIDVPKANVDTGGYFGNMHLQLPLATPTTPIQVEEMERELKDISAELASSIRREMDLEDLVDRLQAEAQNFANPGKRTSDYFSDSGTSSIRYGDSDSKQDDLERAMRKTEQDKASIRLVLTNKVQEERTRRKQLEKQIHSLEEKASHVDLASMNSINAGSRVKELESTCEGLRRKLAEERQVKDNFEDLLTALKGELETSHDERDNLRDEIVPQLRSRVEGLEAEAAQHEQLSYEQTKMQQELQFVREENMSLMNAQREAAEMQQQMNKFNSIAEESVDKPPRSAIGLTRSSSVAHSGAYSRDSKLESMTIRSRPSSLSRSTSVKVVESRDALAERVKDVELQRDALHTALRSLLDRQEHQNRENQKKIRQLEAERDRALSSAPKRIAYDREVACLREEINVLRRRADEAIEQKWQCEKGLSGLKMDLDRAEQEIGSLRNLLDENDILIPTGTRERHQQNGSRPVSSHISSDSLEQAYMQLRQEYAESLERVKALEQSGLKDEETKNALTELEQNLADAISERDLANQEVAMLQNHTEAYKQAEKDHFVSEHAMADELRETAHRVEQLAVQVHQQLVLNSSLRQRLSETIERGELEQKTNAQKIMMMQSKLKSLEDQLLAAQHSSEESIIRHEEEVRGLKESHNDQLHRVKDGMRSPRLFAPKTPLSPMFANTGKSPRIVSTTSGPAMSVSEDSKMAFLKQRVTELESALSEADKEMEEVVGRMNIAQIEVMELQNEREEAVRETRRLQKAIEEERIGAFQSRFASLKS</sequence>
<feature type="domain" description="DUF7603" evidence="3">
    <location>
        <begin position="845"/>
        <end position="953"/>
    </location>
</feature>
<organism evidence="4 5">
    <name type="scientific">Calycina marina</name>
    <dbReference type="NCBI Taxonomy" id="1763456"/>
    <lineage>
        <taxon>Eukaryota</taxon>
        <taxon>Fungi</taxon>
        <taxon>Dikarya</taxon>
        <taxon>Ascomycota</taxon>
        <taxon>Pezizomycotina</taxon>
        <taxon>Leotiomycetes</taxon>
        <taxon>Helotiales</taxon>
        <taxon>Pezizellaceae</taxon>
        <taxon>Calycina</taxon>
    </lineage>
</organism>
<feature type="coiled-coil region" evidence="1">
    <location>
        <begin position="1033"/>
        <end position="1091"/>
    </location>
</feature>
<reference evidence="4" key="1">
    <citation type="journal article" date="2021" name="IMA Fungus">
        <title>Genomic characterization of three marine fungi, including Emericellopsis atlantica sp. nov. with signatures of a generalist lifestyle and marine biomass degradation.</title>
        <authorList>
            <person name="Hagestad O.C."/>
            <person name="Hou L."/>
            <person name="Andersen J.H."/>
            <person name="Hansen E.H."/>
            <person name="Altermark B."/>
            <person name="Li C."/>
            <person name="Kuhnert E."/>
            <person name="Cox R.J."/>
            <person name="Crous P.W."/>
            <person name="Spatafora J.W."/>
            <person name="Lail K."/>
            <person name="Amirebrahimi M."/>
            <person name="Lipzen A."/>
            <person name="Pangilinan J."/>
            <person name="Andreopoulos W."/>
            <person name="Hayes R.D."/>
            <person name="Ng V."/>
            <person name="Grigoriev I.V."/>
            <person name="Jackson S.A."/>
            <person name="Sutton T.D.S."/>
            <person name="Dobson A.D.W."/>
            <person name="Rama T."/>
        </authorList>
    </citation>
    <scope>NUCLEOTIDE SEQUENCE</scope>
    <source>
        <strain evidence="4">TRa3180A</strain>
    </source>
</reference>
<dbReference type="GO" id="GO:0051880">
    <property type="term" value="F:G-quadruplex DNA binding"/>
    <property type="evidence" value="ECO:0007669"/>
    <property type="project" value="TreeGrafter"/>
</dbReference>
<feature type="compositionally biased region" description="Polar residues" evidence="2">
    <location>
        <begin position="179"/>
        <end position="195"/>
    </location>
</feature>
<comment type="caution">
    <text evidence="4">The sequence shown here is derived from an EMBL/GenBank/DDBJ whole genome shotgun (WGS) entry which is preliminary data.</text>
</comment>
<feature type="region of interest" description="Disordered" evidence="2">
    <location>
        <begin position="694"/>
        <end position="713"/>
    </location>
</feature>
<dbReference type="GO" id="GO:0043047">
    <property type="term" value="F:single-stranded telomeric DNA binding"/>
    <property type="evidence" value="ECO:0007669"/>
    <property type="project" value="TreeGrafter"/>
</dbReference>
<dbReference type="PANTHER" id="PTHR18867">
    <property type="entry name" value="RAD50"/>
    <property type="match status" value="1"/>
</dbReference>
<feature type="compositionally biased region" description="Polar residues" evidence="2">
    <location>
        <begin position="259"/>
        <end position="272"/>
    </location>
</feature>
<proteinExistence type="predicted"/>
<name>A0A9P7Z4J3_9HELO</name>
<keyword evidence="1" id="KW-0175">Coiled coil</keyword>
<dbReference type="GO" id="GO:0003691">
    <property type="term" value="F:double-stranded telomeric DNA binding"/>
    <property type="evidence" value="ECO:0007669"/>
    <property type="project" value="TreeGrafter"/>
</dbReference>
<dbReference type="AlphaFoldDB" id="A0A9P7Z4J3"/>
<feature type="coiled-coil region" evidence="1">
    <location>
        <begin position="808"/>
        <end position="883"/>
    </location>
</feature>
<feature type="compositionally biased region" description="Low complexity" evidence="2">
    <location>
        <begin position="206"/>
        <end position="217"/>
    </location>
</feature>
<feature type="compositionally biased region" description="Polar residues" evidence="2">
    <location>
        <begin position="417"/>
        <end position="427"/>
    </location>
</feature>
<feature type="coiled-coil region" evidence="1">
    <location>
        <begin position="454"/>
        <end position="610"/>
    </location>
</feature>
<evidence type="ECO:0000256" key="1">
    <source>
        <dbReference type="SAM" id="Coils"/>
    </source>
</evidence>
<feature type="compositionally biased region" description="Polar residues" evidence="2">
    <location>
        <begin position="293"/>
        <end position="305"/>
    </location>
</feature>
<evidence type="ECO:0000256" key="2">
    <source>
        <dbReference type="SAM" id="MobiDB-lite"/>
    </source>
</evidence>
<dbReference type="PANTHER" id="PTHR18867:SF12">
    <property type="entry name" value="DNA REPAIR PROTEIN RAD50"/>
    <property type="match status" value="1"/>
</dbReference>
<feature type="region of interest" description="Disordered" evidence="2">
    <location>
        <begin position="632"/>
        <end position="651"/>
    </location>
</feature>
<dbReference type="OrthoDB" id="5395440at2759"/>
<dbReference type="GO" id="GO:0007004">
    <property type="term" value="P:telomere maintenance via telomerase"/>
    <property type="evidence" value="ECO:0007669"/>
    <property type="project" value="TreeGrafter"/>
</dbReference>
<evidence type="ECO:0000313" key="4">
    <source>
        <dbReference type="EMBL" id="KAG9245027.1"/>
    </source>
</evidence>